<comment type="caution">
    <text evidence="1">The sequence shown here is derived from an EMBL/GenBank/DDBJ whole genome shotgun (WGS) entry which is preliminary data.</text>
</comment>
<dbReference type="RefSeq" id="WP_379875674.1">
    <property type="nucleotide sequence ID" value="NZ_JBHUIP010000005.1"/>
</dbReference>
<evidence type="ECO:0000313" key="2">
    <source>
        <dbReference type="Proteomes" id="UP001597295"/>
    </source>
</evidence>
<name>A0ABW5DQC8_9PROT</name>
<dbReference type="Proteomes" id="UP001597295">
    <property type="component" value="Unassembled WGS sequence"/>
</dbReference>
<evidence type="ECO:0008006" key="3">
    <source>
        <dbReference type="Google" id="ProtNLM"/>
    </source>
</evidence>
<keyword evidence="2" id="KW-1185">Reference proteome</keyword>
<evidence type="ECO:0000313" key="1">
    <source>
        <dbReference type="EMBL" id="MFD2262710.1"/>
    </source>
</evidence>
<accession>A0ABW5DQC8</accession>
<sequence>MQQVTGYTSAHSVPEPRSIDELGIDIVAFVEQVDLLIELTEIETQAVEAQSWEQIAEVAEAKRLLLPLIQELSGLWPEMRTRMDWLNGRPPSQLDENDQLERDGLSLLHGVLIDLDETLERNEAALWRAHSANKQTLETLVRIFSVTGDSPDLYTRNGAPPAPPSGVSIVGQTVSI</sequence>
<proteinExistence type="predicted"/>
<dbReference type="EMBL" id="JBHUIP010000005">
    <property type="protein sequence ID" value="MFD2262710.1"/>
    <property type="molecule type" value="Genomic_DNA"/>
</dbReference>
<organism evidence="1 2">
    <name type="scientific">Lacibacterium aquatile</name>
    <dbReference type="NCBI Taxonomy" id="1168082"/>
    <lineage>
        <taxon>Bacteria</taxon>
        <taxon>Pseudomonadati</taxon>
        <taxon>Pseudomonadota</taxon>
        <taxon>Alphaproteobacteria</taxon>
        <taxon>Rhodospirillales</taxon>
        <taxon>Rhodospirillaceae</taxon>
    </lineage>
</organism>
<reference evidence="2" key="1">
    <citation type="journal article" date="2019" name="Int. J. Syst. Evol. Microbiol.">
        <title>The Global Catalogue of Microorganisms (GCM) 10K type strain sequencing project: providing services to taxonomists for standard genome sequencing and annotation.</title>
        <authorList>
            <consortium name="The Broad Institute Genomics Platform"/>
            <consortium name="The Broad Institute Genome Sequencing Center for Infectious Disease"/>
            <person name="Wu L."/>
            <person name="Ma J."/>
        </authorList>
    </citation>
    <scope>NUCLEOTIDE SEQUENCE [LARGE SCALE GENOMIC DNA]</scope>
    <source>
        <strain evidence="2">CGMCC 1.19062</strain>
    </source>
</reference>
<gene>
    <name evidence="1" type="ORF">ACFSM5_07405</name>
</gene>
<protein>
    <recommendedName>
        <fullName evidence="3">Flagellar protein FlgN</fullName>
    </recommendedName>
</protein>